<sequence length="446" mass="49303">LVGELVKENIQLKEEIQKLEAELQGTTRDFQIKEDIPETEIKFASLENPENDSQFSNISYSFQVSSQVPYELQKGQALITFEKEEVAQNVIRMRTHQVKIEDVKVEVLASPVPLHSGVRFQVHVEVSKVKINVTEIPDELPEDQMRDKLELSFCKSRSGGGEVEYVDYDKQSGSAVITFVETGVADRILKKKVYPLYINRSCHSVTVSPHIETHLKKFQVFSATSKRTVLLTGIENLHVDEEVVEDLISIHFQREKNGATLFGFVRNLTSIGMASDVTDKADPRSVNSWVFTGNLNTLVVKKSDVEAIFSKNGKAVGCSVHKGFAFIQHVSEGTARAAVAGGMAGTRSFPPPIARTLVPSKCQRVSGNTSPRGKSFNSKTGQRGSSSKSGKLKGDDLQAIKKELTKIKKKKRGFSSAKPGKNRKGTEQTTVEVENDKSEEEQSGSS</sequence>
<dbReference type="Pfam" id="PF07292">
    <property type="entry name" value="NID"/>
    <property type="match status" value="2"/>
</dbReference>
<reference evidence="15" key="1">
    <citation type="submission" date="2012-07" db="EMBL/GenBank/DDBJ databases">
        <title>Genome of the Chinese tree shrew, a rising model animal genetically related to primates.</title>
        <authorList>
            <person name="Zhang G."/>
            <person name="Fan Y."/>
            <person name="Yao Y."/>
            <person name="Huang Z."/>
        </authorList>
    </citation>
    <scope>NUCLEOTIDE SEQUENCE [LARGE SCALE GENOMIC DNA]</scope>
</reference>
<dbReference type="InterPro" id="IPR012677">
    <property type="entry name" value="Nucleotide-bd_a/b_plait_sf"/>
</dbReference>
<dbReference type="SUPFAM" id="SSF54928">
    <property type="entry name" value="RNA-binding domain, RBD"/>
    <property type="match status" value="1"/>
</dbReference>
<protein>
    <submittedName>
        <fullName evidence="14">N-myc-interactor</fullName>
    </submittedName>
</protein>
<dbReference type="GO" id="GO:0003723">
    <property type="term" value="F:RNA binding"/>
    <property type="evidence" value="ECO:0007669"/>
    <property type="project" value="UniProtKB-UniRule"/>
</dbReference>
<gene>
    <name evidence="14" type="ORF">TREES_T100017289</name>
</gene>
<dbReference type="eggNOG" id="ENOG502QVH1">
    <property type="taxonomic scope" value="Eukaryota"/>
</dbReference>
<evidence type="ECO:0000313" key="14">
    <source>
        <dbReference type="EMBL" id="ELW48978.1"/>
    </source>
</evidence>
<dbReference type="PANTHER" id="PTHR15225:SF4">
    <property type="entry name" value="N-MYC-INTERACTOR"/>
    <property type="match status" value="1"/>
</dbReference>
<feature type="compositionally biased region" description="Polar residues" evidence="12">
    <location>
        <begin position="363"/>
        <end position="377"/>
    </location>
</feature>
<dbReference type="GO" id="GO:0045087">
    <property type="term" value="P:innate immune response"/>
    <property type="evidence" value="ECO:0007669"/>
    <property type="project" value="UniProtKB-KW"/>
</dbReference>
<dbReference type="InterPro" id="IPR009909">
    <property type="entry name" value="Nmi/IFP35_dom"/>
</dbReference>
<feature type="domain" description="RRM" evidence="13">
    <location>
        <begin position="288"/>
        <end position="356"/>
    </location>
</feature>
<evidence type="ECO:0000256" key="1">
    <source>
        <dbReference type="ARBA" id="ARBA00004123"/>
    </source>
</evidence>
<accession>L9JF61</accession>
<dbReference type="Pfam" id="PF07334">
    <property type="entry name" value="IFP_35_N"/>
    <property type="match status" value="1"/>
</dbReference>
<dbReference type="GO" id="GO:0005634">
    <property type="term" value="C:nucleus"/>
    <property type="evidence" value="ECO:0007669"/>
    <property type="project" value="UniProtKB-SubCell"/>
</dbReference>
<dbReference type="FunCoup" id="L9JF61">
    <property type="interactions" value="932"/>
</dbReference>
<evidence type="ECO:0000256" key="5">
    <source>
        <dbReference type="ARBA" id="ARBA00022490"/>
    </source>
</evidence>
<proteinExistence type="inferred from homology"/>
<dbReference type="PANTHER" id="PTHR15225">
    <property type="entry name" value="INTERFERON-INDUCED PROTEIN 35/NMI N-MYC/STAT INTERACTING PROTEIN"/>
    <property type="match status" value="1"/>
</dbReference>
<feature type="non-terminal residue" evidence="14">
    <location>
        <position position="1"/>
    </location>
</feature>
<feature type="compositionally biased region" description="Acidic residues" evidence="12">
    <location>
        <begin position="437"/>
        <end position="446"/>
    </location>
</feature>
<dbReference type="STRING" id="246437.L9JF61"/>
<dbReference type="GO" id="GO:0045088">
    <property type="term" value="P:regulation of innate immune response"/>
    <property type="evidence" value="ECO:0007669"/>
    <property type="project" value="UniProtKB-ARBA"/>
</dbReference>
<keyword evidence="9" id="KW-0539">Nucleus</keyword>
<dbReference type="GO" id="GO:0005737">
    <property type="term" value="C:cytoplasm"/>
    <property type="evidence" value="ECO:0007669"/>
    <property type="project" value="UniProtKB-SubCell"/>
</dbReference>
<evidence type="ECO:0000256" key="7">
    <source>
        <dbReference type="ARBA" id="ARBA00022588"/>
    </source>
</evidence>
<dbReference type="InterPro" id="IPR000504">
    <property type="entry name" value="RRM_dom"/>
</dbReference>
<dbReference type="AlphaFoldDB" id="L9JF61"/>
<keyword evidence="8" id="KW-0391">Immunity</keyword>
<keyword evidence="10" id="KW-0694">RNA-binding</keyword>
<evidence type="ECO:0000256" key="3">
    <source>
        <dbReference type="ARBA" id="ARBA00004613"/>
    </source>
</evidence>
<evidence type="ECO:0000256" key="9">
    <source>
        <dbReference type="ARBA" id="ARBA00023242"/>
    </source>
</evidence>
<keyword evidence="5" id="KW-0963">Cytoplasm</keyword>
<organism evidence="14 15">
    <name type="scientific">Tupaia chinensis</name>
    <name type="common">Chinese tree shrew</name>
    <name type="synonym">Tupaia belangeri chinensis</name>
    <dbReference type="NCBI Taxonomy" id="246437"/>
    <lineage>
        <taxon>Eukaryota</taxon>
        <taxon>Metazoa</taxon>
        <taxon>Chordata</taxon>
        <taxon>Craniata</taxon>
        <taxon>Vertebrata</taxon>
        <taxon>Euteleostomi</taxon>
        <taxon>Mammalia</taxon>
        <taxon>Eutheria</taxon>
        <taxon>Euarchontoglires</taxon>
        <taxon>Scandentia</taxon>
        <taxon>Tupaiidae</taxon>
        <taxon>Tupaia</taxon>
    </lineage>
</organism>
<evidence type="ECO:0000256" key="2">
    <source>
        <dbReference type="ARBA" id="ARBA00004496"/>
    </source>
</evidence>
<dbReference type="FunFam" id="3.30.70.330:FF:000300">
    <property type="entry name" value="Interferon-induced protein 35"/>
    <property type="match status" value="1"/>
</dbReference>
<evidence type="ECO:0000256" key="6">
    <source>
        <dbReference type="ARBA" id="ARBA00022525"/>
    </source>
</evidence>
<name>L9JF61_TUPCH</name>
<evidence type="ECO:0000313" key="15">
    <source>
        <dbReference type="Proteomes" id="UP000011518"/>
    </source>
</evidence>
<evidence type="ECO:0000256" key="12">
    <source>
        <dbReference type="SAM" id="MobiDB-lite"/>
    </source>
</evidence>
<evidence type="ECO:0000256" key="10">
    <source>
        <dbReference type="PROSITE-ProRule" id="PRU00176"/>
    </source>
</evidence>
<dbReference type="Proteomes" id="UP000011518">
    <property type="component" value="Unassembled WGS sequence"/>
</dbReference>
<keyword evidence="6" id="KW-0964">Secreted</keyword>
<feature type="compositionally biased region" description="Low complexity" evidence="12">
    <location>
        <begin position="378"/>
        <end position="389"/>
    </location>
</feature>
<evidence type="ECO:0000256" key="8">
    <source>
        <dbReference type="ARBA" id="ARBA00022859"/>
    </source>
</evidence>
<dbReference type="InterPro" id="IPR009938">
    <property type="entry name" value="Nmi/IFP35_N"/>
</dbReference>
<comment type="similarity">
    <text evidence="4">Belongs to the NMI family.</text>
</comment>
<feature type="coiled-coil region" evidence="11">
    <location>
        <begin position="2"/>
        <end position="29"/>
    </location>
</feature>
<comment type="subcellular location">
    <subcellularLocation>
        <location evidence="2">Cytoplasm</location>
    </subcellularLocation>
    <subcellularLocation>
        <location evidence="1">Nucleus</location>
    </subcellularLocation>
    <subcellularLocation>
        <location evidence="3">Secreted</location>
    </subcellularLocation>
</comment>
<dbReference type="EMBL" id="KB321008">
    <property type="protein sequence ID" value="ELW48978.1"/>
    <property type="molecule type" value="Genomic_DNA"/>
</dbReference>
<keyword evidence="11" id="KW-0175">Coiled coil</keyword>
<evidence type="ECO:0000259" key="13">
    <source>
        <dbReference type="PROSITE" id="PS50102"/>
    </source>
</evidence>
<dbReference type="InParanoid" id="L9JF61"/>
<feature type="compositionally biased region" description="Basic and acidic residues" evidence="12">
    <location>
        <begin position="392"/>
        <end position="406"/>
    </location>
</feature>
<dbReference type="CDD" id="cd12544">
    <property type="entry name" value="RRM_NMI"/>
    <property type="match status" value="1"/>
</dbReference>
<evidence type="ECO:0000256" key="11">
    <source>
        <dbReference type="SAM" id="Coils"/>
    </source>
</evidence>
<reference evidence="15" key="2">
    <citation type="journal article" date="2013" name="Nat. Commun.">
        <title>Genome of the Chinese tree shrew.</title>
        <authorList>
            <person name="Fan Y."/>
            <person name="Huang Z.Y."/>
            <person name="Cao C.C."/>
            <person name="Chen C.S."/>
            <person name="Chen Y.X."/>
            <person name="Fan D.D."/>
            <person name="He J."/>
            <person name="Hou H.L."/>
            <person name="Hu L."/>
            <person name="Hu X.T."/>
            <person name="Jiang X.T."/>
            <person name="Lai R."/>
            <person name="Lang Y.S."/>
            <person name="Liang B."/>
            <person name="Liao S.G."/>
            <person name="Mu D."/>
            <person name="Ma Y.Y."/>
            <person name="Niu Y.Y."/>
            <person name="Sun X.Q."/>
            <person name="Xia J.Q."/>
            <person name="Xiao J."/>
            <person name="Xiong Z.Q."/>
            <person name="Xu L."/>
            <person name="Yang L."/>
            <person name="Zhang Y."/>
            <person name="Zhao W."/>
            <person name="Zhao X.D."/>
            <person name="Zheng Y.T."/>
            <person name="Zhou J.M."/>
            <person name="Zhu Y.B."/>
            <person name="Zhang G.J."/>
            <person name="Wang J."/>
            <person name="Yao Y.G."/>
        </authorList>
    </citation>
    <scope>NUCLEOTIDE SEQUENCE [LARGE SCALE GENOMIC DNA]</scope>
</reference>
<dbReference type="GO" id="GO:0005615">
    <property type="term" value="C:extracellular space"/>
    <property type="evidence" value="ECO:0007669"/>
    <property type="project" value="UniProtKB-ARBA"/>
</dbReference>
<evidence type="ECO:0000256" key="4">
    <source>
        <dbReference type="ARBA" id="ARBA00010081"/>
    </source>
</evidence>
<dbReference type="Gene3D" id="3.30.70.330">
    <property type="match status" value="2"/>
</dbReference>
<keyword evidence="7" id="KW-0399">Innate immunity</keyword>
<dbReference type="InterPro" id="IPR035979">
    <property type="entry name" value="RBD_domain_sf"/>
</dbReference>
<dbReference type="PROSITE" id="PS50102">
    <property type="entry name" value="RRM"/>
    <property type="match status" value="1"/>
</dbReference>
<feature type="region of interest" description="Disordered" evidence="12">
    <location>
        <begin position="360"/>
        <end position="446"/>
    </location>
</feature>
<keyword evidence="15" id="KW-1185">Reference proteome</keyword>